<gene>
    <name evidence="3" type="ORF">QNA08_03975</name>
</gene>
<dbReference type="SMART" id="SM00271">
    <property type="entry name" value="DnaJ"/>
    <property type="match status" value="1"/>
</dbReference>
<dbReference type="EMBL" id="JASJEV010000002">
    <property type="protein sequence ID" value="MDJ1157396.1"/>
    <property type="molecule type" value="Genomic_DNA"/>
</dbReference>
<dbReference type="Proteomes" id="UP001321492">
    <property type="component" value="Unassembled WGS sequence"/>
</dbReference>
<dbReference type="PANTHER" id="PTHR44145:SF3">
    <property type="entry name" value="DNAJ HOMOLOG SUBFAMILY A MEMBER 3, MITOCHONDRIAL"/>
    <property type="match status" value="1"/>
</dbReference>
<dbReference type="InterPro" id="IPR001623">
    <property type="entry name" value="DnaJ_domain"/>
</dbReference>
<dbReference type="CDD" id="cd06257">
    <property type="entry name" value="DnaJ"/>
    <property type="match status" value="1"/>
</dbReference>
<name>A0ABT7ADD8_9HYPH</name>
<dbReference type="Gene3D" id="1.10.287.110">
    <property type="entry name" value="DnaJ domain"/>
    <property type="match status" value="1"/>
</dbReference>
<dbReference type="InterPro" id="IPR036869">
    <property type="entry name" value="J_dom_sf"/>
</dbReference>
<accession>A0ABT7ADD8</accession>
<comment type="caution">
    <text evidence="3">The sequence shown here is derived from an EMBL/GenBank/DDBJ whole genome shotgun (WGS) entry which is preliminary data.</text>
</comment>
<dbReference type="Pfam" id="PF00226">
    <property type="entry name" value="DnaJ"/>
    <property type="match status" value="1"/>
</dbReference>
<keyword evidence="4" id="KW-1185">Reference proteome</keyword>
<feature type="domain" description="J" evidence="2">
    <location>
        <begin position="148"/>
        <end position="205"/>
    </location>
</feature>
<dbReference type="InterPro" id="IPR051938">
    <property type="entry name" value="Apopto_cytoskel_mod"/>
</dbReference>
<keyword evidence="1" id="KW-0143">Chaperone</keyword>
<evidence type="ECO:0000259" key="2">
    <source>
        <dbReference type="PROSITE" id="PS50076"/>
    </source>
</evidence>
<dbReference type="RefSeq" id="WP_283739396.1">
    <property type="nucleotide sequence ID" value="NZ_JASJEV010000002.1"/>
</dbReference>
<dbReference type="PANTHER" id="PTHR44145">
    <property type="entry name" value="DNAJ HOMOLOG SUBFAMILY A MEMBER 3, MITOCHONDRIAL"/>
    <property type="match status" value="1"/>
</dbReference>
<organism evidence="3 4">
    <name type="scientific">Chelatococcus albus</name>
    <dbReference type="NCBI Taxonomy" id="3047466"/>
    <lineage>
        <taxon>Bacteria</taxon>
        <taxon>Pseudomonadati</taxon>
        <taxon>Pseudomonadota</taxon>
        <taxon>Alphaproteobacteria</taxon>
        <taxon>Hyphomicrobiales</taxon>
        <taxon>Chelatococcaceae</taxon>
        <taxon>Chelatococcus</taxon>
    </lineage>
</organism>
<reference evidence="3 4" key="1">
    <citation type="submission" date="2023-05" db="EMBL/GenBank/DDBJ databases">
        <title>Chelatococcus sp. nov., a moderately thermophilic bacterium isolated from hot spring microbial mat.</title>
        <authorList>
            <person name="Hu C.-J."/>
            <person name="Li W.-J."/>
        </authorList>
    </citation>
    <scope>NUCLEOTIDE SEQUENCE [LARGE SCALE GENOMIC DNA]</scope>
    <source>
        <strain evidence="3 4">SYSU G07232</strain>
    </source>
</reference>
<protein>
    <submittedName>
        <fullName evidence="3">J domain-containing protein</fullName>
    </submittedName>
</protein>
<sequence length="206" mass="22636">MDLNSPLFDRIRVRPKAEEARTADAPVCEHPGCGRPGDFRAPKGRTHEGQYYHFCLDHVRAYNQSYNYFAGMSDAAVAAYQKDALTGHRPTWKIGVNGAAEGLHRARSDAEGAGDYTVEDPFGVFGAGAFARRAPREEKRRLSGTALKALDTLGLDEGADAAAIKARYKLLVKRFHPDANGGDRSFEARFHEIVRAYNTLRALGLA</sequence>
<proteinExistence type="predicted"/>
<dbReference type="PRINTS" id="PR00625">
    <property type="entry name" value="JDOMAIN"/>
</dbReference>
<evidence type="ECO:0000256" key="1">
    <source>
        <dbReference type="ARBA" id="ARBA00023186"/>
    </source>
</evidence>
<dbReference type="PROSITE" id="PS50076">
    <property type="entry name" value="DNAJ_2"/>
    <property type="match status" value="1"/>
</dbReference>
<dbReference type="SUPFAM" id="SSF46565">
    <property type="entry name" value="Chaperone J-domain"/>
    <property type="match status" value="1"/>
</dbReference>
<evidence type="ECO:0000313" key="3">
    <source>
        <dbReference type="EMBL" id="MDJ1157396.1"/>
    </source>
</evidence>
<evidence type="ECO:0000313" key="4">
    <source>
        <dbReference type="Proteomes" id="UP001321492"/>
    </source>
</evidence>